<comment type="caution">
    <text evidence="1">The sequence shown here is derived from an EMBL/GenBank/DDBJ whole genome shotgun (WGS) entry which is preliminary data.</text>
</comment>
<accession>A0ABV8VU27</accession>
<sequence>MNPELCELLDNGGIVSCHITDEYGNPINPLSHHSTLCEEISSEKREDVTFTIENGTQITLQNVTLRKSGYVVVQVSNGIDTCVSEPIPFCKIEHVLLCAPKGTDILCTITGFSCDATIHCMNGQFDSVDIALNFCQDIKAIYPITIQLTADFCQPRETFIPNACTYPIPPNSCENIDNTTILHPQQNQSRQQQTEDVCIQTEKVYDWVTSQTNISIRKTADQAPFICDVCSIGMFVPAVIVCEHIISGQVTCNGEPVANAPVTFSATSDAISFNPNPVFTDATGHFETVATVDEGTEDTEITITATTVANDEELSITLPTIIRCAEEPCLLLLFGPEIVNCSDVISGRVRCGNTFIPDVEVTLSANPAIVTFNPNPTFTGLNGNYFSGISVPPGTPLTDVEITASATVEGELLSETITVSVLCERDCELTISAPPLITCEGEITGTLLCDGLPVSGVEVAFNDFPNIGTFSPNPAITAADGTFSTTLTIPEGTPLLSTTIIATATVNGDTLESVVRVQVECPEEECPCKFRIGVEGGAAPASVNITVNNTPDTLSGTINVTAIQCFVAAPMCNPAVDNFNVAFGSGGDTINFILGRRIEIECEGNTFARVRGTARATGNVLPDGIYEVTITLTIGAMNMGLWTVDATDFHGNTFSTTFSSMINPMTFIGECEDTP</sequence>
<evidence type="ECO:0000313" key="2">
    <source>
        <dbReference type="Proteomes" id="UP001595880"/>
    </source>
</evidence>
<proteinExistence type="predicted"/>
<dbReference type="SUPFAM" id="SSF49373">
    <property type="entry name" value="Invasin/intimin cell-adhesion fragments"/>
    <property type="match status" value="1"/>
</dbReference>
<dbReference type="Gene3D" id="2.60.40.10">
    <property type="entry name" value="Immunoglobulins"/>
    <property type="match status" value="1"/>
</dbReference>
<protein>
    <submittedName>
        <fullName evidence="1">Uncharacterized protein</fullName>
    </submittedName>
</protein>
<name>A0ABV8VU27_9BACI</name>
<dbReference type="EMBL" id="JBHSDV010000002">
    <property type="protein sequence ID" value="MFC4388004.1"/>
    <property type="molecule type" value="Genomic_DNA"/>
</dbReference>
<dbReference type="InterPro" id="IPR008964">
    <property type="entry name" value="Invasin/intimin_cell_adhesion"/>
</dbReference>
<dbReference type="Proteomes" id="UP001595880">
    <property type="component" value="Unassembled WGS sequence"/>
</dbReference>
<organism evidence="1 2">
    <name type="scientific">Gracilibacillus marinus</name>
    <dbReference type="NCBI Taxonomy" id="630535"/>
    <lineage>
        <taxon>Bacteria</taxon>
        <taxon>Bacillati</taxon>
        <taxon>Bacillota</taxon>
        <taxon>Bacilli</taxon>
        <taxon>Bacillales</taxon>
        <taxon>Bacillaceae</taxon>
        <taxon>Gracilibacillus</taxon>
    </lineage>
</organism>
<keyword evidence="2" id="KW-1185">Reference proteome</keyword>
<evidence type="ECO:0000313" key="1">
    <source>
        <dbReference type="EMBL" id="MFC4388004.1"/>
    </source>
</evidence>
<reference evidence="2" key="1">
    <citation type="journal article" date="2019" name="Int. J. Syst. Evol. Microbiol.">
        <title>The Global Catalogue of Microorganisms (GCM) 10K type strain sequencing project: providing services to taxonomists for standard genome sequencing and annotation.</title>
        <authorList>
            <consortium name="The Broad Institute Genomics Platform"/>
            <consortium name="The Broad Institute Genome Sequencing Center for Infectious Disease"/>
            <person name="Wu L."/>
            <person name="Ma J."/>
        </authorList>
    </citation>
    <scope>NUCLEOTIDE SEQUENCE [LARGE SCALE GENOMIC DNA]</scope>
    <source>
        <strain evidence="2">KACC 14058</strain>
    </source>
</reference>
<dbReference type="RefSeq" id="WP_390198707.1">
    <property type="nucleotide sequence ID" value="NZ_JBHSDV010000002.1"/>
</dbReference>
<dbReference type="InterPro" id="IPR013783">
    <property type="entry name" value="Ig-like_fold"/>
</dbReference>
<gene>
    <name evidence="1" type="ORF">ACFOZ1_09310</name>
</gene>